<proteinExistence type="predicted"/>
<dbReference type="AlphaFoldDB" id="A0A5B3G190"/>
<protein>
    <submittedName>
        <fullName evidence="2">Uncharacterized protein</fullName>
    </submittedName>
</protein>
<keyword evidence="1" id="KW-0472">Membrane</keyword>
<dbReference type="RefSeq" id="WP_149887682.1">
    <property type="nucleotide sequence ID" value="NZ_VVXK01000020.1"/>
</dbReference>
<organism evidence="2 3">
    <name type="scientific">Alistipes shahii</name>
    <dbReference type="NCBI Taxonomy" id="328814"/>
    <lineage>
        <taxon>Bacteria</taxon>
        <taxon>Pseudomonadati</taxon>
        <taxon>Bacteroidota</taxon>
        <taxon>Bacteroidia</taxon>
        <taxon>Bacteroidales</taxon>
        <taxon>Rikenellaceae</taxon>
        <taxon>Alistipes</taxon>
    </lineage>
</organism>
<comment type="caution">
    <text evidence="2">The sequence shown here is derived from an EMBL/GenBank/DDBJ whole genome shotgun (WGS) entry which is preliminary data.</text>
</comment>
<dbReference type="Proteomes" id="UP000323567">
    <property type="component" value="Unassembled WGS sequence"/>
</dbReference>
<reference evidence="2 3" key="1">
    <citation type="journal article" date="2019" name="Nat. Med.">
        <title>A library of human gut bacterial isolates paired with longitudinal multiomics data enables mechanistic microbiome research.</title>
        <authorList>
            <person name="Poyet M."/>
            <person name="Groussin M."/>
            <person name="Gibbons S.M."/>
            <person name="Avila-Pacheco J."/>
            <person name="Jiang X."/>
            <person name="Kearney S.M."/>
            <person name="Perrotta A.R."/>
            <person name="Berdy B."/>
            <person name="Zhao S."/>
            <person name="Lieberman T.D."/>
            <person name="Swanson P.K."/>
            <person name="Smith M."/>
            <person name="Roesemann S."/>
            <person name="Alexander J.E."/>
            <person name="Rich S.A."/>
            <person name="Livny J."/>
            <person name="Vlamakis H."/>
            <person name="Clish C."/>
            <person name="Bullock K."/>
            <person name="Deik A."/>
            <person name="Scott J."/>
            <person name="Pierce K.A."/>
            <person name="Xavier R.J."/>
            <person name="Alm E.J."/>
        </authorList>
    </citation>
    <scope>NUCLEOTIDE SEQUENCE [LARGE SCALE GENOMIC DNA]</scope>
    <source>
        <strain evidence="2 3">BIOML-A2</strain>
    </source>
</reference>
<dbReference type="EMBL" id="VVXK01000020">
    <property type="protein sequence ID" value="KAA2367257.1"/>
    <property type="molecule type" value="Genomic_DNA"/>
</dbReference>
<keyword evidence="1" id="KW-1133">Transmembrane helix</keyword>
<sequence length="390" mass="45529">MNMSLLIPLLFLVVITLFILFFKKNRKRFRPKDDKIATPSKEEINLLLTTRISYDFELPGGFSDIPYSQIIYMEQTYNPVINAYIQANLTSIQEKYAERSCKFIYLPCWVDKNDLQELAIYNSAQSLNSTIDSKNITLYFTRKFFDWIGHNIPNVPVVISISRRPANGRTRSFVAFPINDADMESFFSLHAYISIYPHDTFYQLIPEQDENAPLDADEYFSSEAQRLMHEIRERVSRLQAIGFCDLAIKALVPKALTSQSRLQITKDFRILLTDYDNTEITMTPLPKAVFILFLKHPEGILFKELPQYRGELLEIYKRITNRENIQDIVESIEQVTNPQRNSINEKCSRIREAFIAHFDESLMKPYFITGERGQTKKIALDRALVIWELE</sequence>
<evidence type="ECO:0000313" key="3">
    <source>
        <dbReference type="Proteomes" id="UP000323567"/>
    </source>
</evidence>
<feature type="transmembrane region" description="Helical" evidence="1">
    <location>
        <begin position="6"/>
        <end position="22"/>
    </location>
</feature>
<evidence type="ECO:0000313" key="2">
    <source>
        <dbReference type="EMBL" id="KAA2367257.1"/>
    </source>
</evidence>
<gene>
    <name evidence="2" type="ORF">F2Y13_12270</name>
</gene>
<keyword evidence="1" id="KW-0812">Transmembrane</keyword>
<accession>A0A5B3G190</accession>
<name>A0A5B3G190_9BACT</name>
<evidence type="ECO:0000256" key="1">
    <source>
        <dbReference type="SAM" id="Phobius"/>
    </source>
</evidence>